<keyword evidence="3" id="KW-1185">Reference proteome</keyword>
<dbReference type="AlphaFoldDB" id="F6BCV9"/>
<proteinExistence type="predicted"/>
<dbReference type="KEGG" id="mig:Metig_0774"/>
<protein>
    <recommendedName>
        <fullName evidence="1">ATPase AAA-type core domain-containing protein</fullName>
    </recommendedName>
</protein>
<dbReference type="GeneID" id="10643614"/>
<dbReference type="OrthoDB" id="25344at2157"/>
<dbReference type="Pfam" id="PF13304">
    <property type="entry name" value="AAA_21"/>
    <property type="match status" value="1"/>
</dbReference>
<evidence type="ECO:0000313" key="3">
    <source>
        <dbReference type="Proteomes" id="UP000009227"/>
    </source>
</evidence>
<name>F6BCV9_METIK</name>
<dbReference type="HOGENOM" id="CLU_049298_0_0_2"/>
<dbReference type="Proteomes" id="UP000009227">
    <property type="component" value="Chromosome"/>
</dbReference>
<gene>
    <name evidence="2" type="ordered locus">Metig_0774</name>
</gene>
<dbReference type="CDD" id="cd00267">
    <property type="entry name" value="ABC_ATPase"/>
    <property type="match status" value="1"/>
</dbReference>
<dbReference type="PANTHER" id="PTHR43581:SF4">
    <property type="entry name" value="ATP_GTP PHOSPHATASE"/>
    <property type="match status" value="1"/>
</dbReference>
<dbReference type="EMBL" id="CP002737">
    <property type="protein sequence ID" value="AEF96320.1"/>
    <property type="molecule type" value="Genomic_DNA"/>
</dbReference>
<feature type="domain" description="ATPase AAA-type core" evidence="1">
    <location>
        <begin position="21"/>
        <end position="320"/>
    </location>
</feature>
<dbReference type="InterPro" id="IPR027417">
    <property type="entry name" value="P-loop_NTPase"/>
</dbReference>
<evidence type="ECO:0000313" key="2">
    <source>
        <dbReference type="EMBL" id="AEF96320.1"/>
    </source>
</evidence>
<accession>F6BCV9</accession>
<dbReference type="Gene3D" id="3.40.50.300">
    <property type="entry name" value="P-loop containing nucleotide triphosphate hydrolases"/>
    <property type="match status" value="1"/>
</dbReference>
<evidence type="ECO:0000259" key="1">
    <source>
        <dbReference type="Pfam" id="PF13304"/>
    </source>
</evidence>
<dbReference type="InterPro" id="IPR051396">
    <property type="entry name" value="Bact_Antivir_Def_Nuclease"/>
</dbReference>
<sequence>MKFEFYNIGCIENVELELKPFTLIAGVNQTGKSFILKCIYGILNSHGFNISELDKVLEDILKKSNIKKEEVNKLLEESDLVGAIVLFLLGLGLSYKLIKRNREGLQNKLKWIFQQKNLGNIVNKFSNSNEGIIKIITKDEVYTIKIPKDKDEIKTDKDELILKAGWANFISSPILLDLEKGIATYREYYPNNYGIPDIYWDILRDIRNVGKAEKIELIDIYKKIENIIGGKFEYEMGKGFVYKRGDKEFHINLVAYGIKIFGIIQMLIERNLITKGSVLILEEPEVHLHPSLRFKLVDLLKDLANSGVYVVISTHSPEIVRYVEYLINTKKMDIKNCSFLHLKLNEKTLTSYGKSKGDYKELNEIMKSLTEDYFDIVVREELEMED</sequence>
<dbReference type="STRING" id="880724.Metig_0774"/>
<dbReference type="RefSeq" id="WP_013798923.1">
    <property type="nucleotide sequence ID" value="NC_015562.1"/>
</dbReference>
<reference evidence="2 3" key="1">
    <citation type="submission" date="2011-05" db="EMBL/GenBank/DDBJ databases">
        <title>Complete sequence of Methanotorris igneus Kol 5.</title>
        <authorList>
            <consortium name="US DOE Joint Genome Institute"/>
            <person name="Lucas S."/>
            <person name="Han J."/>
            <person name="Lapidus A."/>
            <person name="Cheng J.-F."/>
            <person name="Goodwin L."/>
            <person name="Pitluck S."/>
            <person name="Peters L."/>
            <person name="Mikhailova N."/>
            <person name="Chertkov O."/>
            <person name="Han C."/>
            <person name="Tapia R."/>
            <person name="Land M."/>
            <person name="Hauser L."/>
            <person name="Kyrpides N."/>
            <person name="Ivanova N."/>
            <person name="Pagani I."/>
            <person name="Sieprawska-Lupa M."/>
            <person name="Whitman W."/>
            <person name="Woyke T."/>
        </authorList>
    </citation>
    <scope>NUCLEOTIDE SEQUENCE [LARGE SCALE GENOMIC DNA]</scope>
    <source>
        <strain evidence="3">DSM 5666 / JCM 11834 / Kol 5</strain>
    </source>
</reference>
<dbReference type="PANTHER" id="PTHR43581">
    <property type="entry name" value="ATP/GTP PHOSPHATASE"/>
    <property type="match status" value="1"/>
</dbReference>
<dbReference type="GO" id="GO:0005524">
    <property type="term" value="F:ATP binding"/>
    <property type="evidence" value="ECO:0007669"/>
    <property type="project" value="InterPro"/>
</dbReference>
<dbReference type="InterPro" id="IPR003959">
    <property type="entry name" value="ATPase_AAA_core"/>
</dbReference>
<organism evidence="3">
    <name type="scientific">Methanotorris igneus (strain DSM 5666 / JCM 11834 / Kol 5)</name>
    <dbReference type="NCBI Taxonomy" id="880724"/>
    <lineage>
        <taxon>Archaea</taxon>
        <taxon>Methanobacteriati</taxon>
        <taxon>Methanobacteriota</taxon>
        <taxon>Methanomada group</taxon>
        <taxon>Methanococci</taxon>
        <taxon>Methanococcales</taxon>
        <taxon>Methanocaldococcaceae</taxon>
        <taxon>Methanotorris</taxon>
    </lineage>
</organism>
<dbReference type="GO" id="GO:0016887">
    <property type="term" value="F:ATP hydrolysis activity"/>
    <property type="evidence" value="ECO:0007669"/>
    <property type="project" value="InterPro"/>
</dbReference>
<dbReference type="SUPFAM" id="SSF52540">
    <property type="entry name" value="P-loop containing nucleoside triphosphate hydrolases"/>
    <property type="match status" value="1"/>
</dbReference>